<keyword evidence="3" id="KW-1185">Reference proteome</keyword>
<dbReference type="RefSeq" id="XP_003654248.1">
    <property type="nucleotide sequence ID" value="XM_003654200.1"/>
</dbReference>
<dbReference type="KEGG" id="ttt:THITE_2117088"/>
<feature type="compositionally biased region" description="Basic and acidic residues" evidence="1">
    <location>
        <begin position="474"/>
        <end position="483"/>
    </location>
</feature>
<dbReference type="eggNOG" id="ENOG502SNQW">
    <property type="taxonomic scope" value="Eukaryota"/>
</dbReference>
<dbReference type="HOGENOM" id="CLU_018143_0_0_1"/>
<dbReference type="GeneID" id="11518401"/>
<feature type="region of interest" description="Disordered" evidence="1">
    <location>
        <begin position="323"/>
        <end position="387"/>
    </location>
</feature>
<evidence type="ECO:0000256" key="1">
    <source>
        <dbReference type="SAM" id="MobiDB-lite"/>
    </source>
</evidence>
<dbReference type="EMBL" id="CP003011">
    <property type="protein sequence ID" value="AEO67912.1"/>
    <property type="molecule type" value="Genomic_DNA"/>
</dbReference>
<accession>G2R7K3</accession>
<sequence length="608" mass="64841">MRYEDWDVILFPTGRDSKIPLKEFKVACHVVPDVELAHIHGPAGVPVMTCFVPSLPPGVPFQISLHSWRRPEISQFTRTYSKHSDLVKFEARIMIDGRLVASAILDRDVNGPHLVTSTFEFTKTGELERLRFPQFRRELLFQSHWNPGDDIGRIKIIVSEGFPRDSLSAPIERVKNVVVFSFQHAPLEILETNGIAWPNPSMWRCAVFNSAMPVPTYQMDDGVSSHAHSPGKKSLLLKNFKNQGFPPPATASGMCQPQPGTGVFANQALQVPYLGRSTMGSVGTPSYSELSAESAYADWFSAMTSGSSGNPWDEKAFCAATGRNPSKQPSDTLMADYDSSQQPEPMHISGSSLEDDPMCLKVPTNTPTGVPTDDGQNPPFPTTQLGVSLPSDFTSSLTQSLLNQPFPLPSQQPNLFFPQPEAKASKENRQSMRGPVDATMQSATAQAGTSGPRRASQQLFGINGLDGTLPVSTSDDRAGKDDNTSPALETLFPGSSRNDSAGEFGSLLANLGCHNAGSSLATPNSTGQAEPGSSNAPNGVAALGSGGGGTNSASGGGNGSGNAVAKRTRNFTPASVRAIDEEDEPRRASPRVRVAGYGGADIPGDVGQ</sequence>
<gene>
    <name evidence="2" type="ORF">THITE_2117088</name>
</gene>
<dbReference type="STRING" id="578455.G2R7K3"/>
<dbReference type="AlphaFoldDB" id="G2R7K3"/>
<dbReference type="OrthoDB" id="5417628at2759"/>
<evidence type="ECO:0000313" key="3">
    <source>
        <dbReference type="Proteomes" id="UP000008181"/>
    </source>
</evidence>
<feature type="region of interest" description="Disordered" evidence="1">
    <location>
        <begin position="416"/>
        <end position="497"/>
    </location>
</feature>
<feature type="compositionally biased region" description="Polar residues" evidence="1">
    <location>
        <begin position="519"/>
        <end position="537"/>
    </location>
</feature>
<organism evidence="2 3">
    <name type="scientific">Thermothielavioides terrestris (strain ATCC 38088 / NRRL 8126)</name>
    <name type="common">Thielavia terrestris</name>
    <dbReference type="NCBI Taxonomy" id="578455"/>
    <lineage>
        <taxon>Eukaryota</taxon>
        <taxon>Fungi</taxon>
        <taxon>Dikarya</taxon>
        <taxon>Ascomycota</taxon>
        <taxon>Pezizomycotina</taxon>
        <taxon>Sordariomycetes</taxon>
        <taxon>Sordariomycetidae</taxon>
        <taxon>Sordariales</taxon>
        <taxon>Chaetomiaceae</taxon>
        <taxon>Thermothielavioides</taxon>
        <taxon>Thermothielavioides terrestris</taxon>
    </lineage>
</organism>
<protein>
    <submittedName>
        <fullName evidence="2">Uncharacterized protein</fullName>
    </submittedName>
</protein>
<name>G2R7K3_THETT</name>
<proteinExistence type="predicted"/>
<feature type="region of interest" description="Disordered" evidence="1">
    <location>
        <begin position="519"/>
        <end position="608"/>
    </location>
</feature>
<feature type="compositionally biased region" description="Gly residues" evidence="1">
    <location>
        <begin position="544"/>
        <end position="560"/>
    </location>
</feature>
<reference evidence="2 3" key="1">
    <citation type="journal article" date="2011" name="Nat. Biotechnol.">
        <title>Comparative genomic analysis of the thermophilic biomass-degrading fungi Myceliophthora thermophila and Thielavia terrestris.</title>
        <authorList>
            <person name="Berka R.M."/>
            <person name="Grigoriev I.V."/>
            <person name="Otillar R."/>
            <person name="Salamov A."/>
            <person name="Grimwood J."/>
            <person name="Reid I."/>
            <person name="Ishmael N."/>
            <person name="John T."/>
            <person name="Darmond C."/>
            <person name="Moisan M.-C."/>
            <person name="Henrissat B."/>
            <person name="Coutinho P.M."/>
            <person name="Lombard V."/>
            <person name="Natvig D.O."/>
            <person name="Lindquist E."/>
            <person name="Schmutz J."/>
            <person name="Lucas S."/>
            <person name="Harris P."/>
            <person name="Powlowski J."/>
            <person name="Bellemare A."/>
            <person name="Taylor D."/>
            <person name="Butler G."/>
            <person name="de Vries R.P."/>
            <person name="Allijn I.E."/>
            <person name="van den Brink J."/>
            <person name="Ushinsky S."/>
            <person name="Storms R."/>
            <person name="Powell A.J."/>
            <person name="Paulsen I.T."/>
            <person name="Elbourne L.D.H."/>
            <person name="Baker S.E."/>
            <person name="Magnuson J."/>
            <person name="LaBoissiere S."/>
            <person name="Clutterbuck A.J."/>
            <person name="Martinez D."/>
            <person name="Wogulis M."/>
            <person name="de Leon A.L."/>
            <person name="Rey M.W."/>
            <person name="Tsang A."/>
        </authorList>
    </citation>
    <scope>NUCLEOTIDE SEQUENCE [LARGE SCALE GENOMIC DNA]</scope>
    <source>
        <strain evidence="3">ATCC 38088 / NRRL 8126</strain>
    </source>
</reference>
<feature type="compositionally biased region" description="Polar residues" evidence="1">
    <location>
        <begin position="439"/>
        <end position="460"/>
    </location>
</feature>
<dbReference type="Proteomes" id="UP000008181">
    <property type="component" value="Chromosome 3"/>
</dbReference>
<feature type="compositionally biased region" description="Gly residues" evidence="1">
    <location>
        <begin position="596"/>
        <end position="608"/>
    </location>
</feature>
<evidence type="ECO:0000313" key="2">
    <source>
        <dbReference type="EMBL" id="AEO67912.1"/>
    </source>
</evidence>